<evidence type="ECO:0000313" key="3">
    <source>
        <dbReference type="Proteomes" id="UP001165083"/>
    </source>
</evidence>
<dbReference type="EMBL" id="BSXW01000129">
    <property type="protein sequence ID" value="GMF12718.1"/>
    <property type="molecule type" value="Genomic_DNA"/>
</dbReference>
<accession>A0A9W6WH70</accession>
<organism evidence="2 3">
    <name type="scientific">Phytophthora lilii</name>
    <dbReference type="NCBI Taxonomy" id="2077276"/>
    <lineage>
        <taxon>Eukaryota</taxon>
        <taxon>Sar</taxon>
        <taxon>Stramenopiles</taxon>
        <taxon>Oomycota</taxon>
        <taxon>Peronosporomycetes</taxon>
        <taxon>Peronosporales</taxon>
        <taxon>Peronosporaceae</taxon>
        <taxon>Phytophthora</taxon>
    </lineage>
</organism>
<feature type="region of interest" description="Disordered" evidence="1">
    <location>
        <begin position="1"/>
        <end position="93"/>
    </location>
</feature>
<sequence length="111" mass="11386">MYRGYPGSPHGRHSPPPPGSLPPGPPPYGYGPECPPPVYAPPPPPPAPFSPPPRPAAATSCLLRGPASSEMRTSPVLASAPPPPPPPSSGMVNARAANDKVDSIVEILQDF</sequence>
<dbReference type="Proteomes" id="UP001165083">
    <property type="component" value="Unassembled WGS sequence"/>
</dbReference>
<dbReference type="AlphaFoldDB" id="A0A9W6WH70"/>
<proteinExistence type="predicted"/>
<gene>
    <name evidence="2" type="ORF">Plil01_000328800</name>
</gene>
<keyword evidence="3" id="KW-1185">Reference proteome</keyword>
<name>A0A9W6WH70_9STRA</name>
<evidence type="ECO:0000313" key="2">
    <source>
        <dbReference type="EMBL" id="GMF12718.1"/>
    </source>
</evidence>
<evidence type="ECO:0000256" key="1">
    <source>
        <dbReference type="SAM" id="MobiDB-lite"/>
    </source>
</evidence>
<comment type="caution">
    <text evidence="2">The sequence shown here is derived from an EMBL/GenBank/DDBJ whole genome shotgun (WGS) entry which is preliminary data.</text>
</comment>
<reference evidence="2" key="1">
    <citation type="submission" date="2023-04" db="EMBL/GenBank/DDBJ databases">
        <title>Phytophthora lilii NBRC 32176.</title>
        <authorList>
            <person name="Ichikawa N."/>
            <person name="Sato H."/>
            <person name="Tonouchi N."/>
        </authorList>
    </citation>
    <scope>NUCLEOTIDE SEQUENCE</scope>
    <source>
        <strain evidence="2">NBRC 32176</strain>
    </source>
</reference>
<feature type="compositionally biased region" description="Pro residues" evidence="1">
    <location>
        <begin position="14"/>
        <end position="55"/>
    </location>
</feature>
<protein>
    <submittedName>
        <fullName evidence="2">Unnamed protein product</fullName>
    </submittedName>
</protein>